<dbReference type="InterPro" id="IPR013783">
    <property type="entry name" value="Ig-like_fold"/>
</dbReference>
<dbReference type="Pfam" id="PF03659">
    <property type="entry name" value="Glyco_hydro_71"/>
    <property type="match status" value="1"/>
</dbReference>
<reference evidence="2 3" key="1">
    <citation type="submission" date="2020-04" db="EMBL/GenBank/DDBJ databases">
        <title>Draft genome of Pyxidicoccus fallax type strain.</title>
        <authorList>
            <person name="Whitworth D.E."/>
        </authorList>
    </citation>
    <scope>NUCLEOTIDE SEQUENCE [LARGE SCALE GENOMIC DNA]</scope>
    <source>
        <strain evidence="2 3">DSM 14698</strain>
    </source>
</reference>
<evidence type="ECO:0000313" key="3">
    <source>
        <dbReference type="Proteomes" id="UP000518300"/>
    </source>
</evidence>
<gene>
    <name evidence="2" type="ORF">HG543_22045</name>
</gene>
<dbReference type="Gene3D" id="2.60.40.10">
    <property type="entry name" value="Immunoglobulins"/>
    <property type="match status" value="1"/>
</dbReference>
<accession>A0A848LIH5</accession>
<dbReference type="Pfam" id="PF07705">
    <property type="entry name" value="CARDB"/>
    <property type="match status" value="1"/>
</dbReference>
<organism evidence="2 3">
    <name type="scientific">Pyxidicoccus fallax</name>
    <dbReference type="NCBI Taxonomy" id="394095"/>
    <lineage>
        <taxon>Bacteria</taxon>
        <taxon>Pseudomonadati</taxon>
        <taxon>Myxococcota</taxon>
        <taxon>Myxococcia</taxon>
        <taxon>Myxococcales</taxon>
        <taxon>Cystobacterineae</taxon>
        <taxon>Myxococcaceae</taxon>
        <taxon>Pyxidicoccus</taxon>
    </lineage>
</organism>
<protein>
    <recommendedName>
        <fullName evidence="1">CARDB domain-containing protein</fullName>
    </recommendedName>
</protein>
<keyword evidence="3" id="KW-1185">Reference proteome</keyword>
<evidence type="ECO:0000313" key="2">
    <source>
        <dbReference type="EMBL" id="NMO17523.1"/>
    </source>
</evidence>
<proteinExistence type="predicted"/>
<comment type="caution">
    <text evidence="2">The sequence shown here is derived from an EMBL/GenBank/DDBJ whole genome shotgun (WGS) entry which is preliminary data.</text>
</comment>
<dbReference type="EMBL" id="JABBJJ010000101">
    <property type="protein sequence ID" value="NMO17523.1"/>
    <property type="molecule type" value="Genomic_DNA"/>
</dbReference>
<sequence length="670" mass="72087">MVLAAGLTAALVGCEGTDPGWTEEAESSQAGLADGYNLVVTGVSPTTVTVGGSVTFSATIQNTGTAATPAGVVHGLSFWVNGTQVSWSDTHTASLPAGGSVTLTANSGPTGTRLWQAPGTPGTHTLKAFVDDINRMPAETNESDNEYSVPLTVAATATCSDRVRNGTETGVDCGPDCGPCEWAFTAVPRATLRQSARKVYAHWHYYPVSIDNYNPTTNDYYERGYIAVNGEGGTHAAYGGMMRERPLARRTRPEADWRLRDAKDDIQLAARIGIDGFYLNLWTDSDVNNGGVWTRAKTIVDAASQLGDFDIVPNFDMTILNTGSASGDQDTMIRILGKLEASPALLKRPDGKFVVGLFNPAAQGRTASFYATVKQRAAAELGMNLYLVPVFLGTGSTALFEEYKTVGDAYAGWGTAIPVTTAGYSGGLKTKAAGYGKPWIHPVSSQDFRPKDKAFWEARNSLTLRSIWENVIADGLDQVQIITWNDQHEHHNIRPSTGKQWPAYDMTAYYIQWFKTGTRPTIERDVLYYNHRLHNASLAPTRQASVDLATCRAGCPATNDVELVGFLKSAGRLEITQGATTYGVDKTEGGVQAIRTAMAVGTPTFRLKRSGATVVQFQSMHPIVGTTEYQDLLYRAGGSSRAALPSCATSCVNGEARCLLCPGEPLWLKR</sequence>
<feature type="domain" description="CARDB" evidence="1">
    <location>
        <begin position="38"/>
        <end position="148"/>
    </location>
</feature>
<name>A0A848LIH5_9BACT</name>
<dbReference type="InterPro" id="IPR005197">
    <property type="entry name" value="Glyco_hydro_71"/>
</dbReference>
<dbReference type="Proteomes" id="UP000518300">
    <property type="component" value="Unassembled WGS sequence"/>
</dbReference>
<dbReference type="Gene3D" id="3.20.20.80">
    <property type="entry name" value="Glycosidases"/>
    <property type="match status" value="1"/>
</dbReference>
<dbReference type="GO" id="GO:0051118">
    <property type="term" value="F:glucan endo-1,3-alpha-glucosidase activity"/>
    <property type="evidence" value="ECO:0007669"/>
    <property type="project" value="InterPro"/>
</dbReference>
<dbReference type="AlphaFoldDB" id="A0A848LIH5"/>
<dbReference type="InterPro" id="IPR011635">
    <property type="entry name" value="CARDB"/>
</dbReference>
<dbReference type="RefSeq" id="WP_169346805.1">
    <property type="nucleotide sequence ID" value="NZ_JABBJJ010000101.1"/>
</dbReference>
<dbReference type="CDD" id="cd11577">
    <property type="entry name" value="GH71"/>
    <property type="match status" value="1"/>
</dbReference>
<evidence type="ECO:0000259" key="1">
    <source>
        <dbReference type="Pfam" id="PF07705"/>
    </source>
</evidence>